<evidence type="ECO:0008006" key="4">
    <source>
        <dbReference type="Google" id="ProtNLM"/>
    </source>
</evidence>
<dbReference type="PANTHER" id="PTHR46641">
    <property type="entry name" value="FMRFAMIDE RECEPTOR-RELATED"/>
    <property type="match status" value="1"/>
</dbReference>
<feature type="transmembrane region" description="Helical" evidence="1">
    <location>
        <begin position="169"/>
        <end position="193"/>
    </location>
</feature>
<evidence type="ECO:0000313" key="2">
    <source>
        <dbReference type="EMBL" id="KAF5406271.1"/>
    </source>
</evidence>
<protein>
    <recommendedName>
        <fullName evidence="4">G-protein coupled receptors family 1 profile domain-containing protein</fullName>
    </recommendedName>
</protein>
<dbReference type="EMBL" id="LUCH01000051">
    <property type="protein sequence ID" value="KAF5406271.1"/>
    <property type="molecule type" value="Genomic_DNA"/>
</dbReference>
<dbReference type="PANTHER" id="PTHR46641:SF2">
    <property type="entry name" value="FMRFAMIDE RECEPTOR"/>
    <property type="match status" value="1"/>
</dbReference>
<feature type="transmembrane region" description="Helical" evidence="1">
    <location>
        <begin position="257"/>
        <end position="273"/>
    </location>
</feature>
<evidence type="ECO:0000313" key="3">
    <source>
        <dbReference type="Proteomes" id="UP000748531"/>
    </source>
</evidence>
<dbReference type="AlphaFoldDB" id="A0A8J4T5A2"/>
<proteinExistence type="predicted"/>
<dbReference type="OrthoDB" id="10011262at2759"/>
<keyword evidence="3" id="KW-1185">Reference proteome</keyword>
<keyword evidence="1" id="KW-0812">Transmembrane</keyword>
<feature type="transmembrane region" description="Helical" evidence="1">
    <location>
        <begin position="318"/>
        <end position="336"/>
    </location>
</feature>
<feature type="transmembrane region" description="Helical" evidence="1">
    <location>
        <begin position="213"/>
        <end position="236"/>
    </location>
</feature>
<feature type="transmembrane region" description="Helical" evidence="1">
    <location>
        <begin position="135"/>
        <end position="157"/>
    </location>
</feature>
<dbReference type="Proteomes" id="UP000748531">
    <property type="component" value="Unassembled WGS sequence"/>
</dbReference>
<accession>A0A8J4T5A2</accession>
<keyword evidence="1" id="KW-1133">Transmembrane helix</keyword>
<dbReference type="SUPFAM" id="SSF81321">
    <property type="entry name" value="Family A G protein-coupled receptor-like"/>
    <property type="match status" value="1"/>
</dbReference>
<keyword evidence="1" id="KW-0472">Membrane</keyword>
<reference evidence="2" key="1">
    <citation type="submission" date="2019-05" db="EMBL/GenBank/DDBJ databases">
        <title>Annotation for the trematode Paragonimus heterotremus.</title>
        <authorList>
            <person name="Choi Y.-J."/>
        </authorList>
    </citation>
    <scope>NUCLEOTIDE SEQUENCE</scope>
    <source>
        <strain evidence="2">LC</strain>
    </source>
</reference>
<dbReference type="Gene3D" id="1.20.1070.10">
    <property type="entry name" value="Rhodopsin 7-helix transmembrane proteins"/>
    <property type="match status" value="1"/>
</dbReference>
<name>A0A8J4T5A2_9TREM</name>
<dbReference type="InterPro" id="IPR052954">
    <property type="entry name" value="GPCR-Ligand_Int"/>
</dbReference>
<gene>
    <name evidence="2" type="ORF">PHET_00226</name>
</gene>
<organism evidence="2 3">
    <name type="scientific">Paragonimus heterotremus</name>
    <dbReference type="NCBI Taxonomy" id="100268"/>
    <lineage>
        <taxon>Eukaryota</taxon>
        <taxon>Metazoa</taxon>
        <taxon>Spiralia</taxon>
        <taxon>Lophotrochozoa</taxon>
        <taxon>Platyhelminthes</taxon>
        <taxon>Trematoda</taxon>
        <taxon>Digenea</taxon>
        <taxon>Plagiorchiida</taxon>
        <taxon>Troglotremata</taxon>
        <taxon>Troglotrematidae</taxon>
        <taxon>Paragonimus</taxon>
    </lineage>
</organism>
<evidence type="ECO:0000256" key="1">
    <source>
        <dbReference type="SAM" id="Phobius"/>
    </source>
</evidence>
<comment type="caution">
    <text evidence="2">The sequence shown here is derived from an EMBL/GenBank/DDBJ whole genome shotgun (WGS) entry which is preliminary data.</text>
</comment>
<sequence length="552" mass="62195">MDQLDNLDKLPTVSEALKLPYSEYRKHADGVLDYREYCSDGFSEFVRKIHDWCLHLNCVERNGSCTPLAPNTFSMLTNQKILSTDTLFPNTTNGNTLHVNSSVFDFMRLVGYNGSDCYDDYLCDHQRMAFANHCVLGYGCFLLCFSGVVSNLVLLPAYNLGRNRSGATVFLSAMAVLDLVYLILTLLLVVSRYMPDRFHEQMISYAQFSGRLIPIGLPIMQLCEFVVVWLVVALLANRLLYLKFGFQSKMLCSQLQAFKSVAVLVLFGLAYSGCKFFEYTSVHYEPVDVVRVILTPIGRSSMYRNLTYHWLKVPLQMFLPYLSAGVLISVVVTKMLNFHTSKWKAVASLCNDTVCACVCRTGLCGSACKEGGLQSNKQSLTVPEIVTTKQPPSFESSHAKEQHIGITADTDPIEEELAYLFFQLPQVDETREHANVVTAVCIGLLLLIFKVPKFLLHVLSTEEYVTHDSVVFALIDQLLDTVFAACKPTVCILVGAHFRHVLRTPQCRPLELQRQQTSQKIVDHANITDVEMQHMDLMAEHRPENSMQPDVI</sequence>